<dbReference type="SMART" id="SM00421">
    <property type="entry name" value="HTH_LUXR"/>
    <property type="match status" value="1"/>
</dbReference>
<protein>
    <recommendedName>
        <fullName evidence="5">HTH luxR-type domain-containing protein</fullName>
    </recommendedName>
</protein>
<name>A0A0J8AIX9_9SPHN</name>
<dbReference type="InterPro" id="IPR036388">
    <property type="entry name" value="WH-like_DNA-bd_sf"/>
</dbReference>
<keyword evidence="4" id="KW-0472">Membrane</keyword>
<proteinExistence type="predicted"/>
<dbReference type="GO" id="GO:0003677">
    <property type="term" value="F:DNA binding"/>
    <property type="evidence" value="ECO:0007669"/>
    <property type="project" value="UniProtKB-KW"/>
</dbReference>
<dbReference type="InterPro" id="IPR016032">
    <property type="entry name" value="Sig_transdc_resp-reg_C-effctor"/>
</dbReference>
<dbReference type="GO" id="GO:0006355">
    <property type="term" value="P:regulation of DNA-templated transcription"/>
    <property type="evidence" value="ECO:0007669"/>
    <property type="project" value="InterPro"/>
</dbReference>
<evidence type="ECO:0000256" key="1">
    <source>
        <dbReference type="ARBA" id="ARBA00023015"/>
    </source>
</evidence>
<evidence type="ECO:0000256" key="4">
    <source>
        <dbReference type="SAM" id="Phobius"/>
    </source>
</evidence>
<dbReference type="RefSeq" id="WP_066605856.1">
    <property type="nucleotide sequence ID" value="NZ_KQ130435.1"/>
</dbReference>
<dbReference type="PANTHER" id="PTHR44688:SF16">
    <property type="entry name" value="DNA-BINDING TRANSCRIPTIONAL ACTIVATOR DEVR_DOSR"/>
    <property type="match status" value="1"/>
</dbReference>
<dbReference type="STRING" id="1420583.V473_14925"/>
<dbReference type="Pfam" id="PF00196">
    <property type="entry name" value="GerE"/>
    <property type="match status" value="1"/>
</dbReference>
<dbReference type="Gene3D" id="1.10.10.10">
    <property type="entry name" value="Winged helix-like DNA-binding domain superfamily/Winged helix DNA-binding domain"/>
    <property type="match status" value="1"/>
</dbReference>
<dbReference type="CDD" id="cd06170">
    <property type="entry name" value="LuxR_C_like"/>
    <property type="match status" value="1"/>
</dbReference>
<keyword evidence="2" id="KW-0238">DNA-binding</keyword>
<keyword evidence="3" id="KW-0804">Transcription</keyword>
<comment type="caution">
    <text evidence="6">The sequence shown here is derived from an EMBL/GenBank/DDBJ whole genome shotgun (WGS) entry which is preliminary data.</text>
</comment>
<dbReference type="InterPro" id="IPR000792">
    <property type="entry name" value="Tscrpt_reg_LuxR_C"/>
</dbReference>
<keyword evidence="7" id="KW-1185">Reference proteome</keyword>
<dbReference type="SUPFAM" id="SSF46894">
    <property type="entry name" value="C-terminal effector domain of the bipartite response regulators"/>
    <property type="match status" value="1"/>
</dbReference>
<evidence type="ECO:0000313" key="7">
    <source>
        <dbReference type="Proteomes" id="UP000052232"/>
    </source>
</evidence>
<dbReference type="PROSITE" id="PS50043">
    <property type="entry name" value="HTH_LUXR_2"/>
    <property type="match status" value="1"/>
</dbReference>
<dbReference type="PATRIC" id="fig|1420583.3.peg.2777"/>
<feature type="transmembrane region" description="Helical" evidence="4">
    <location>
        <begin position="140"/>
        <end position="159"/>
    </location>
</feature>
<dbReference type="Proteomes" id="UP000052232">
    <property type="component" value="Unassembled WGS sequence"/>
</dbReference>
<evidence type="ECO:0000256" key="2">
    <source>
        <dbReference type="ARBA" id="ARBA00023125"/>
    </source>
</evidence>
<evidence type="ECO:0000256" key="3">
    <source>
        <dbReference type="ARBA" id="ARBA00023163"/>
    </source>
</evidence>
<feature type="domain" description="HTH luxR-type" evidence="5">
    <location>
        <begin position="1"/>
        <end position="66"/>
    </location>
</feature>
<sequence>MAETLPALSEGEKQCLRLVAQGFNSKEIARQLHVSEHTVDQRVRTSLRKFGVPSRKEAARLFISVEQLSPQSDTYQPLIYQSERLASDPEPGSSLAQPDRLDEQTKHKTLLRRILAFGPPLGGSTNELSIDGRILAMIRAAVLTGVGVVALLLLIRGAFTVLG</sequence>
<dbReference type="PRINTS" id="PR00038">
    <property type="entry name" value="HTHLUXR"/>
</dbReference>
<keyword evidence="1" id="KW-0805">Transcription regulation</keyword>
<reference evidence="6 7" key="1">
    <citation type="journal article" date="2015" name="G3 (Bethesda)">
        <title>Insights into Ongoing Evolution of the Hexachlorocyclohexane Catabolic Pathway from Comparative Genomics of Ten Sphingomonadaceae Strains.</title>
        <authorList>
            <person name="Pearce S.L."/>
            <person name="Oakeshott J.G."/>
            <person name="Pandey G."/>
        </authorList>
    </citation>
    <scope>NUCLEOTIDE SEQUENCE [LARGE SCALE GENOMIC DNA]</scope>
    <source>
        <strain evidence="6 7">LL01</strain>
    </source>
</reference>
<keyword evidence="4" id="KW-0812">Transmembrane</keyword>
<gene>
    <name evidence="6" type="ORF">V473_14925</name>
</gene>
<evidence type="ECO:0000313" key="6">
    <source>
        <dbReference type="EMBL" id="KMS54685.1"/>
    </source>
</evidence>
<organism evidence="6 7">
    <name type="scientific">Sphingobium cupriresistens LL01</name>
    <dbReference type="NCBI Taxonomy" id="1420583"/>
    <lineage>
        <taxon>Bacteria</taxon>
        <taxon>Pseudomonadati</taxon>
        <taxon>Pseudomonadota</taxon>
        <taxon>Alphaproteobacteria</taxon>
        <taxon>Sphingomonadales</taxon>
        <taxon>Sphingomonadaceae</taxon>
        <taxon>Sphingobium</taxon>
    </lineage>
</organism>
<dbReference type="EMBL" id="JACT01000003">
    <property type="protein sequence ID" value="KMS54685.1"/>
    <property type="molecule type" value="Genomic_DNA"/>
</dbReference>
<accession>A0A0J8AIX9</accession>
<keyword evidence="4" id="KW-1133">Transmembrane helix</keyword>
<dbReference type="PANTHER" id="PTHR44688">
    <property type="entry name" value="DNA-BINDING TRANSCRIPTIONAL ACTIVATOR DEVR_DOSR"/>
    <property type="match status" value="1"/>
</dbReference>
<dbReference type="AlphaFoldDB" id="A0A0J8AIX9"/>
<evidence type="ECO:0000259" key="5">
    <source>
        <dbReference type="PROSITE" id="PS50043"/>
    </source>
</evidence>